<name>A0A0C2D7Y8_9BACT</name>
<dbReference type="SUPFAM" id="SSF52151">
    <property type="entry name" value="FabD/lysophospholipase-like"/>
    <property type="match status" value="1"/>
</dbReference>
<dbReference type="PROSITE" id="PS50042">
    <property type="entry name" value="CNMP_BINDING_3"/>
    <property type="match status" value="2"/>
</dbReference>
<gene>
    <name evidence="12" type="ORF">DB30_04989</name>
</gene>
<dbReference type="EMBL" id="JMCC02000043">
    <property type="protein sequence ID" value="KIG16117.1"/>
    <property type="molecule type" value="Genomic_DNA"/>
</dbReference>
<feature type="active site" description="Nucleophile" evidence="9">
    <location>
        <position position="670"/>
    </location>
</feature>
<dbReference type="AlphaFoldDB" id="A0A0C2D7Y8"/>
<feature type="domain" description="PNPLA" evidence="11">
    <location>
        <begin position="637"/>
        <end position="798"/>
    </location>
</feature>
<keyword evidence="7 9" id="KW-0443">Lipid metabolism</keyword>
<reference evidence="12 13" key="1">
    <citation type="submission" date="2014-12" db="EMBL/GenBank/DDBJ databases">
        <title>Genome assembly of Enhygromyxa salina DSM 15201.</title>
        <authorList>
            <person name="Sharma G."/>
            <person name="Subramanian S."/>
        </authorList>
    </citation>
    <scope>NUCLEOTIDE SEQUENCE [LARGE SCALE GENOMIC DNA]</scope>
    <source>
        <strain evidence="12 13">DSM 15201</strain>
    </source>
</reference>
<dbReference type="Pfam" id="PF00027">
    <property type="entry name" value="cNMP_binding"/>
    <property type="match status" value="2"/>
</dbReference>
<dbReference type="InterPro" id="IPR016035">
    <property type="entry name" value="Acyl_Trfase/lysoPLipase"/>
</dbReference>
<organism evidence="12 13">
    <name type="scientific">Enhygromyxa salina</name>
    <dbReference type="NCBI Taxonomy" id="215803"/>
    <lineage>
        <taxon>Bacteria</taxon>
        <taxon>Pseudomonadati</taxon>
        <taxon>Myxococcota</taxon>
        <taxon>Polyangia</taxon>
        <taxon>Nannocystales</taxon>
        <taxon>Nannocystaceae</taxon>
        <taxon>Enhygromyxa</taxon>
    </lineage>
</organism>
<feature type="domain" description="Cyclic nucleotide-binding" evidence="10">
    <location>
        <begin position="323"/>
        <end position="425"/>
    </location>
</feature>
<keyword evidence="3" id="KW-0812">Transmembrane</keyword>
<feature type="active site" description="Proton acceptor" evidence="9">
    <location>
        <position position="785"/>
    </location>
</feature>
<dbReference type="Pfam" id="PF24179">
    <property type="entry name" value="NTE_Ploop"/>
    <property type="match status" value="1"/>
</dbReference>
<accession>A0A0C2D7Y8</accession>
<evidence type="ECO:0000256" key="3">
    <source>
        <dbReference type="ARBA" id="ARBA00022692"/>
    </source>
</evidence>
<dbReference type="InterPro" id="IPR014710">
    <property type="entry name" value="RmlC-like_jellyroll"/>
</dbReference>
<dbReference type="InterPro" id="IPR018490">
    <property type="entry name" value="cNMP-bd_dom_sf"/>
</dbReference>
<dbReference type="PANTHER" id="PTHR14226:SF29">
    <property type="entry name" value="NEUROPATHY TARGET ESTERASE SWS"/>
    <property type="match status" value="1"/>
</dbReference>
<evidence type="ECO:0000256" key="4">
    <source>
        <dbReference type="ARBA" id="ARBA00022801"/>
    </source>
</evidence>
<evidence type="ECO:0000256" key="8">
    <source>
        <dbReference type="ARBA" id="ARBA00023136"/>
    </source>
</evidence>
<dbReference type="InterPro" id="IPR002641">
    <property type="entry name" value="PNPLA_dom"/>
</dbReference>
<evidence type="ECO:0000256" key="7">
    <source>
        <dbReference type="ARBA" id="ARBA00023098"/>
    </source>
</evidence>
<comment type="similarity">
    <text evidence="2">Belongs to the NTE family.</text>
</comment>
<sequence>MPSNVTREDLVRFLAETSELPLQIRDDLPIRVRIIRAREPLLRAGEPSERAYVVYRGLFEVLDETSEARRLAWLSSGSWIGELGVLMGEARIASVVAWRDSVVLEFDAADTRELLTSDPAHLAALTRHLLRRGRRSVDPRPRPFVLGLIHAREDAALLREAIARTPETALVDGHGWQDASVGTSESLESLESTGVIGVIGAIESIAALEREGADARCLILLADQYDPSWTRMVIRAADRVAALGRVGGDARTLERSLELPGAARGYDRLSRLPTADPPLRDELARTHARDLTLRPDSVEDIVDYLQQLLVEYGRPDALRQFELFEGLDDAALAQAQENIEWRMIERGDQLIRAGDEPDGLYLIAFGRLEASVRGTDGARIKLSESGAREVVGDTGLVLERPRTANVHAKRDTRVGFLSAASFKHLESVIPQLSRNAARIASERTLVPSGVALNPAPTDIMLLRLDPCPRSEAFVRALERSLHEALGCSATLVSKAIVDRQLGPGASARAPGEPGYRQLVSWLHRVSMEHDVVLYECDAHDSAWARCCVRQADRLVLIAAAGRNPALRPFERELADIDLSGDLPVDLVVLQRAGIARAAGTRAWLRERRCELVHHVRDDSPADVAATARRLMGRANGIAFAGASSRAPAHCGVPRAFTTLGLPLDLVAGTSAGSLIAAGVAMGFEFSSLLEQGAYMGERLRLSISKLQPPLTSLTSGKLLDELFHDYFGDADIEDLLIPCRLTAVDLLTHELLYLDRGPLWLAARASCSIPVLYPPVTMNGRILVDGGIISYIPINAILPSCQRGLAVMSNLNDPTNLESLRKIEPYGTQVSGWSQLLDQVLPWRTPRALPRLETILFLSLITSNSMSADRIDEALAHPAVCQVYQPLTTTGLFGVTLELAREFEQKTYERACAEIGAWLEQHGRAQ</sequence>
<dbReference type="CDD" id="cd00038">
    <property type="entry name" value="CAP_ED"/>
    <property type="match status" value="2"/>
</dbReference>
<dbReference type="PANTHER" id="PTHR14226">
    <property type="entry name" value="NEUROPATHY TARGET ESTERASE/SWISS CHEESE D.MELANOGASTER"/>
    <property type="match status" value="1"/>
</dbReference>
<keyword evidence="5 9" id="KW-0442">Lipid degradation</keyword>
<evidence type="ECO:0000256" key="1">
    <source>
        <dbReference type="ARBA" id="ARBA00004370"/>
    </source>
</evidence>
<dbReference type="Pfam" id="PF01734">
    <property type="entry name" value="Patatin"/>
    <property type="match status" value="1"/>
</dbReference>
<evidence type="ECO:0000259" key="11">
    <source>
        <dbReference type="PROSITE" id="PS51635"/>
    </source>
</evidence>
<dbReference type="GO" id="GO:0016042">
    <property type="term" value="P:lipid catabolic process"/>
    <property type="evidence" value="ECO:0007669"/>
    <property type="project" value="UniProtKB-UniRule"/>
</dbReference>
<dbReference type="SUPFAM" id="SSF51206">
    <property type="entry name" value="cAMP-binding domain-like"/>
    <property type="match status" value="2"/>
</dbReference>
<dbReference type="GO" id="GO:0016020">
    <property type="term" value="C:membrane"/>
    <property type="evidence" value="ECO:0007669"/>
    <property type="project" value="UniProtKB-SubCell"/>
</dbReference>
<dbReference type="Gene3D" id="2.60.120.10">
    <property type="entry name" value="Jelly Rolls"/>
    <property type="match status" value="2"/>
</dbReference>
<feature type="short sequence motif" description="GXSXG" evidence="9">
    <location>
        <begin position="668"/>
        <end position="672"/>
    </location>
</feature>
<evidence type="ECO:0008006" key="14">
    <source>
        <dbReference type="Google" id="ProtNLM"/>
    </source>
</evidence>
<feature type="short sequence motif" description="DGA/G" evidence="9">
    <location>
        <begin position="785"/>
        <end position="787"/>
    </location>
</feature>
<feature type="domain" description="Cyclic nucleotide-binding" evidence="10">
    <location>
        <begin position="23"/>
        <end position="132"/>
    </location>
</feature>
<evidence type="ECO:0000256" key="9">
    <source>
        <dbReference type="PROSITE-ProRule" id="PRU01161"/>
    </source>
</evidence>
<evidence type="ECO:0000313" key="12">
    <source>
        <dbReference type="EMBL" id="KIG16117.1"/>
    </source>
</evidence>
<dbReference type="InterPro" id="IPR056556">
    <property type="entry name" value="NTE1_P-loop_dom"/>
</dbReference>
<comment type="subcellular location">
    <subcellularLocation>
        <location evidence="1">Membrane</location>
    </subcellularLocation>
</comment>
<evidence type="ECO:0000256" key="6">
    <source>
        <dbReference type="ARBA" id="ARBA00022989"/>
    </source>
</evidence>
<comment type="caution">
    <text evidence="12">The sequence shown here is derived from an EMBL/GenBank/DDBJ whole genome shotgun (WGS) entry which is preliminary data.</text>
</comment>
<proteinExistence type="inferred from homology"/>
<dbReference type="GO" id="GO:0004622">
    <property type="term" value="F:phosphatidylcholine lysophospholipase activity"/>
    <property type="evidence" value="ECO:0007669"/>
    <property type="project" value="UniProtKB-ARBA"/>
</dbReference>
<dbReference type="Gene3D" id="3.40.1090.10">
    <property type="entry name" value="Cytosolic phospholipase A2 catalytic domain"/>
    <property type="match status" value="2"/>
</dbReference>
<dbReference type="RefSeq" id="WP_052550414.1">
    <property type="nucleotide sequence ID" value="NZ_JMCC02000043.1"/>
</dbReference>
<dbReference type="SMART" id="SM00100">
    <property type="entry name" value="cNMP"/>
    <property type="match status" value="2"/>
</dbReference>
<evidence type="ECO:0000256" key="5">
    <source>
        <dbReference type="ARBA" id="ARBA00022963"/>
    </source>
</evidence>
<dbReference type="Proteomes" id="UP000031599">
    <property type="component" value="Unassembled WGS sequence"/>
</dbReference>
<evidence type="ECO:0000313" key="13">
    <source>
        <dbReference type="Proteomes" id="UP000031599"/>
    </source>
</evidence>
<protein>
    <recommendedName>
        <fullName evidence="14">NTE family protein RssA</fullName>
    </recommendedName>
</protein>
<keyword evidence="6" id="KW-1133">Transmembrane helix</keyword>
<comment type="caution">
    <text evidence="9">Lacks conserved residue(s) required for the propagation of feature annotation.</text>
</comment>
<dbReference type="InterPro" id="IPR000595">
    <property type="entry name" value="cNMP-bd_dom"/>
</dbReference>
<dbReference type="PROSITE" id="PS51635">
    <property type="entry name" value="PNPLA"/>
    <property type="match status" value="1"/>
</dbReference>
<evidence type="ECO:0000259" key="10">
    <source>
        <dbReference type="PROSITE" id="PS50042"/>
    </source>
</evidence>
<dbReference type="InterPro" id="IPR050301">
    <property type="entry name" value="NTE"/>
</dbReference>
<evidence type="ECO:0000256" key="2">
    <source>
        <dbReference type="ARBA" id="ARBA00006636"/>
    </source>
</evidence>
<keyword evidence="8" id="KW-0472">Membrane</keyword>
<keyword evidence="4 9" id="KW-0378">Hydrolase</keyword>